<evidence type="ECO:0000259" key="1">
    <source>
        <dbReference type="PROSITE" id="PS51186"/>
    </source>
</evidence>
<name>A0ABS9HYE1_9GAMM</name>
<dbReference type="PANTHER" id="PTHR43328:SF1">
    <property type="entry name" value="N-ACETYLTRANSFERASE DOMAIN-CONTAINING PROTEIN"/>
    <property type="match status" value="1"/>
</dbReference>
<dbReference type="PANTHER" id="PTHR43328">
    <property type="entry name" value="ACETYLTRANSFERASE-RELATED"/>
    <property type="match status" value="1"/>
</dbReference>
<keyword evidence="3" id="KW-1185">Reference proteome</keyword>
<dbReference type="EMBL" id="JAKJPO010000015">
    <property type="protein sequence ID" value="MCF7223383.1"/>
    <property type="molecule type" value="Genomic_DNA"/>
</dbReference>
<dbReference type="Proteomes" id="UP001430796">
    <property type="component" value="Unassembled WGS sequence"/>
</dbReference>
<comment type="caution">
    <text evidence="2">The sequence shown here is derived from an EMBL/GenBank/DDBJ whole genome shotgun (WGS) entry which is preliminary data.</text>
</comment>
<gene>
    <name evidence="2" type="ORF">L3V18_16525</name>
</gene>
<dbReference type="RefSeq" id="WP_237056435.1">
    <property type="nucleotide sequence ID" value="NZ_JAKJPO010000015.1"/>
</dbReference>
<proteinExistence type="predicted"/>
<dbReference type="InterPro" id="IPR000182">
    <property type="entry name" value="GNAT_dom"/>
</dbReference>
<dbReference type="Gene3D" id="3.40.630.30">
    <property type="match status" value="1"/>
</dbReference>
<organism evidence="2 3">
    <name type="scientific">Marilutibacter chinensis</name>
    <dbReference type="NCBI Taxonomy" id="2912247"/>
    <lineage>
        <taxon>Bacteria</taxon>
        <taxon>Pseudomonadati</taxon>
        <taxon>Pseudomonadota</taxon>
        <taxon>Gammaproteobacteria</taxon>
        <taxon>Lysobacterales</taxon>
        <taxon>Lysobacteraceae</taxon>
        <taxon>Marilutibacter</taxon>
    </lineage>
</organism>
<protein>
    <submittedName>
        <fullName evidence="2">GNAT family N-acetyltransferase</fullName>
    </submittedName>
</protein>
<reference evidence="2" key="1">
    <citation type="submission" date="2022-01" db="EMBL/GenBank/DDBJ databases">
        <title>Lysobacter chinensis sp. nov., a bacterium isolated from cow dung compost.</title>
        <authorList>
            <person name="Liu Y."/>
        </authorList>
    </citation>
    <scope>NUCLEOTIDE SEQUENCE</scope>
    <source>
        <strain evidence="2">TLK-CK17</strain>
    </source>
</reference>
<dbReference type="SUPFAM" id="SSF55729">
    <property type="entry name" value="Acyl-CoA N-acyltransferases (Nat)"/>
    <property type="match status" value="1"/>
</dbReference>
<evidence type="ECO:0000313" key="2">
    <source>
        <dbReference type="EMBL" id="MCF7223383.1"/>
    </source>
</evidence>
<accession>A0ABS9HYE1</accession>
<evidence type="ECO:0000313" key="3">
    <source>
        <dbReference type="Proteomes" id="UP001430796"/>
    </source>
</evidence>
<dbReference type="Pfam" id="PF13302">
    <property type="entry name" value="Acetyltransf_3"/>
    <property type="match status" value="1"/>
</dbReference>
<feature type="domain" description="N-acetyltransferase" evidence="1">
    <location>
        <begin position="25"/>
        <end position="187"/>
    </location>
</feature>
<sequence length="194" mass="21733">MVVARQREQQAGADRFATTLPGEGFALRAWRMDDLESLVRHADDEQVSRAVSDRFPYPYTRADGLRFLSGEVVDLSQPVFAIEVDGEACGGIGVRPGVDERACAAELGYWLGRAYWGRGLMSRVVAAYAPWVMQRLSLHRLFATVQDDNPASAAVLLKNRFVEEGTLRCAVIKRGRLHDLRMFARTRDGLDCMR</sequence>
<dbReference type="InterPro" id="IPR016181">
    <property type="entry name" value="Acyl_CoA_acyltransferase"/>
</dbReference>
<dbReference type="PROSITE" id="PS51186">
    <property type="entry name" value="GNAT"/>
    <property type="match status" value="1"/>
</dbReference>
<reference evidence="2" key="2">
    <citation type="submission" date="2022-01" db="EMBL/GenBank/DDBJ databases">
        <authorList>
            <person name="Zhou L.Y."/>
        </authorList>
    </citation>
    <scope>NUCLEOTIDE SEQUENCE</scope>
    <source>
        <strain evidence="2">TLK-CK17</strain>
    </source>
</reference>